<name>A0AB33J409_9BACT</name>
<accession>A0AB33J409</accession>
<protein>
    <recommendedName>
        <fullName evidence="2">DUF3791 domain-containing protein</fullName>
    </recommendedName>
</protein>
<organism evidence="1">
    <name type="scientific">Prevotella sp. GTC17254</name>
    <dbReference type="NCBI Taxonomy" id="3236794"/>
    <lineage>
        <taxon>Bacteria</taxon>
        <taxon>Pseudomonadati</taxon>
        <taxon>Bacteroidota</taxon>
        <taxon>Bacteroidia</taxon>
        <taxon>Bacteroidales</taxon>
        <taxon>Prevotellaceae</taxon>
        <taxon>Prevotella</taxon>
    </lineage>
</organism>
<proteinExistence type="predicted"/>
<dbReference type="AlphaFoldDB" id="A0AB33J409"/>
<evidence type="ECO:0008006" key="2">
    <source>
        <dbReference type="Google" id="ProtNLM"/>
    </source>
</evidence>
<sequence>MAIEVIIESYVYTKKFFKPIIDKVLAHHYGFAEEELDFIINYDIKYRMGDDLNEEELCEIWNLLIKKYLFLTLGIVKNTKNGC</sequence>
<dbReference type="EMBL" id="AP035786">
    <property type="protein sequence ID" value="BFO74292.1"/>
    <property type="molecule type" value="Genomic_DNA"/>
</dbReference>
<gene>
    <name evidence="1" type="ORF">GTC17254_18890</name>
</gene>
<reference evidence="1" key="1">
    <citation type="submission" date="2024-07" db="EMBL/GenBank/DDBJ databases">
        <title>Complete genome sequence of Prevotella sp. YM-2024 GTC17254.</title>
        <authorList>
            <person name="Hayashi M."/>
            <person name="Muto Y."/>
            <person name="Tanaka K."/>
            <person name="Niwa H."/>
        </authorList>
    </citation>
    <scope>NUCLEOTIDE SEQUENCE</scope>
    <source>
        <strain evidence="1">GTC17254</strain>
    </source>
</reference>
<evidence type="ECO:0000313" key="1">
    <source>
        <dbReference type="EMBL" id="BFO74292.1"/>
    </source>
</evidence>